<dbReference type="EMBL" id="CP013652">
    <property type="protein sequence ID" value="ALS20513.1"/>
    <property type="molecule type" value="Genomic_DNA"/>
</dbReference>
<name>A0A0U2UF09_9BACL</name>
<comment type="similarity">
    <text evidence="1">Belongs to the FAH family.</text>
</comment>
<dbReference type="GO" id="GO:0019752">
    <property type="term" value="P:carboxylic acid metabolic process"/>
    <property type="evidence" value="ECO:0007669"/>
    <property type="project" value="UniProtKB-ARBA"/>
</dbReference>
<dbReference type="Proteomes" id="UP000061660">
    <property type="component" value="Chromosome"/>
</dbReference>
<sequence length="293" mass="31833">MKLVTFGTRDNKHHIGVLKDNSSVIDIRMASNDLGIPLSFESIIHILEDPEGLEKVQRVIDAAGKHAGPWYRSLNDIKLTAPIPRPGKILGVALNYHDFCVRGKLDTPTALKVFMKAHSTVVGPNDAVHVPLERKVTYEGELGVVIGKTGKHVASADAWDHVAGYLIVNDFTANDYIKEDVQLMRGKNLDTFCPMGPFLVTKEEIADPGALAIKTEVNGIVRQNSNTSRLIFKIPEIIEYFSSFLTLEPGDVIATGTPAGTALQFDPPAFVQPGDVVAVTVEGLGTLTNIIRS</sequence>
<dbReference type="PANTHER" id="PTHR42796">
    <property type="entry name" value="FUMARYLACETOACETATE HYDROLASE DOMAIN-CONTAINING PROTEIN 2A-RELATED"/>
    <property type="match status" value="1"/>
</dbReference>
<dbReference type="InterPro" id="IPR051121">
    <property type="entry name" value="FAH"/>
</dbReference>
<dbReference type="Pfam" id="PF01557">
    <property type="entry name" value="FAA_hydrolase"/>
    <property type="match status" value="1"/>
</dbReference>
<dbReference type="GO" id="GO:0016853">
    <property type="term" value="F:isomerase activity"/>
    <property type="evidence" value="ECO:0007669"/>
    <property type="project" value="UniProtKB-KW"/>
</dbReference>
<keyword evidence="2" id="KW-0479">Metal-binding</keyword>
<evidence type="ECO:0000256" key="2">
    <source>
        <dbReference type="ARBA" id="ARBA00022723"/>
    </source>
</evidence>
<dbReference type="AlphaFoldDB" id="A0A0U2UF09"/>
<keyword evidence="4" id="KW-0413">Isomerase</keyword>
<accession>A0A0U2UF09</accession>
<dbReference type="SUPFAM" id="SSF56529">
    <property type="entry name" value="FAH"/>
    <property type="match status" value="1"/>
</dbReference>
<gene>
    <name evidence="4" type="ORF">IJ22_01210</name>
</gene>
<dbReference type="PATRIC" id="fig|162209.4.peg.120"/>
<dbReference type="Gene3D" id="3.90.850.10">
    <property type="entry name" value="Fumarylacetoacetase-like, C-terminal domain"/>
    <property type="match status" value="1"/>
</dbReference>
<reference evidence="5" key="1">
    <citation type="submission" date="2015-12" db="EMBL/GenBank/DDBJ databases">
        <title>Complete genome sequences of two moderately thermophilic Paenibacillus species.</title>
        <authorList>
            <person name="Butler R.III."/>
            <person name="Wang J."/>
            <person name="Stark B.C."/>
            <person name="Pombert J.-F."/>
        </authorList>
    </citation>
    <scope>NUCLEOTIDE SEQUENCE [LARGE SCALE GENOMIC DNA]</scope>
    <source>
        <strain evidence="5">32O-Y</strain>
    </source>
</reference>
<dbReference type="KEGG" id="pnp:IJ22_01210"/>
<reference evidence="4 5" key="2">
    <citation type="journal article" date="2016" name="Genome Announc.">
        <title>Complete Genome Sequences of Two Interactive Moderate Thermophiles, Paenibacillus napthalenovorans 32O-Y and Paenibacillus sp. 32O-W.</title>
        <authorList>
            <person name="Butler R.R.III."/>
            <person name="Wang J."/>
            <person name="Stark B.C."/>
            <person name="Pombert J.F."/>
        </authorList>
    </citation>
    <scope>NUCLEOTIDE SEQUENCE [LARGE SCALE GENOMIC DNA]</scope>
    <source>
        <strain evidence="4 5">32O-Y</strain>
    </source>
</reference>
<dbReference type="OrthoDB" id="9805307at2"/>
<evidence type="ECO:0000313" key="5">
    <source>
        <dbReference type="Proteomes" id="UP000061660"/>
    </source>
</evidence>
<protein>
    <submittedName>
        <fullName evidence="4">5-carboxymethyl-2-hydroxymuconate isomerase</fullName>
    </submittedName>
</protein>
<proteinExistence type="inferred from homology"/>
<dbReference type="InterPro" id="IPR011234">
    <property type="entry name" value="Fumarylacetoacetase-like_C"/>
</dbReference>
<keyword evidence="5" id="KW-1185">Reference proteome</keyword>
<dbReference type="RefSeq" id="WP_054817618.1">
    <property type="nucleotide sequence ID" value="NZ_CP013652.1"/>
</dbReference>
<evidence type="ECO:0000256" key="1">
    <source>
        <dbReference type="ARBA" id="ARBA00010211"/>
    </source>
</evidence>
<feature type="domain" description="Fumarylacetoacetase-like C-terminal" evidence="3">
    <location>
        <begin position="88"/>
        <end position="291"/>
    </location>
</feature>
<dbReference type="GO" id="GO:0046872">
    <property type="term" value="F:metal ion binding"/>
    <property type="evidence" value="ECO:0007669"/>
    <property type="project" value="UniProtKB-KW"/>
</dbReference>
<dbReference type="STRING" id="162209.IJ22_01210"/>
<organism evidence="4 5">
    <name type="scientific">Paenibacillus naphthalenovorans</name>
    <dbReference type="NCBI Taxonomy" id="162209"/>
    <lineage>
        <taxon>Bacteria</taxon>
        <taxon>Bacillati</taxon>
        <taxon>Bacillota</taxon>
        <taxon>Bacilli</taxon>
        <taxon>Bacillales</taxon>
        <taxon>Paenibacillaceae</taxon>
        <taxon>Paenibacillus</taxon>
    </lineage>
</organism>
<dbReference type="PANTHER" id="PTHR42796:SF4">
    <property type="entry name" value="FUMARYLACETOACETATE HYDROLASE DOMAIN-CONTAINING PROTEIN 2A"/>
    <property type="match status" value="1"/>
</dbReference>
<dbReference type="FunFam" id="3.90.850.10:FF:000002">
    <property type="entry name" value="2-hydroxyhepta-2,4-diene-1,7-dioate isomerase"/>
    <property type="match status" value="1"/>
</dbReference>
<dbReference type="InterPro" id="IPR036663">
    <property type="entry name" value="Fumarylacetoacetase_C_sf"/>
</dbReference>
<evidence type="ECO:0000313" key="4">
    <source>
        <dbReference type="EMBL" id="ALS20513.1"/>
    </source>
</evidence>
<evidence type="ECO:0000259" key="3">
    <source>
        <dbReference type="Pfam" id="PF01557"/>
    </source>
</evidence>